<feature type="compositionally biased region" description="Basic residues" evidence="11">
    <location>
        <begin position="28"/>
        <end position="40"/>
    </location>
</feature>
<evidence type="ECO:0000256" key="10">
    <source>
        <dbReference type="PROSITE-ProRule" id="PRU10141"/>
    </source>
</evidence>
<evidence type="ECO:0000313" key="14">
    <source>
        <dbReference type="Proteomes" id="UP001178507"/>
    </source>
</evidence>
<evidence type="ECO:0000256" key="5">
    <source>
        <dbReference type="ARBA" id="ARBA00022777"/>
    </source>
</evidence>
<dbReference type="GO" id="GO:0005524">
    <property type="term" value="F:ATP binding"/>
    <property type="evidence" value="ECO:0007669"/>
    <property type="project" value="UniProtKB-UniRule"/>
</dbReference>
<feature type="binding site" evidence="8 10">
    <location>
        <position position="401"/>
    </location>
    <ligand>
        <name>ATP</name>
        <dbReference type="ChEBI" id="CHEBI:30616"/>
    </ligand>
</feature>
<evidence type="ECO:0000259" key="12">
    <source>
        <dbReference type="PROSITE" id="PS50011"/>
    </source>
</evidence>
<protein>
    <recommendedName>
        <fullName evidence="12">Protein kinase domain-containing protein</fullName>
    </recommendedName>
</protein>
<dbReference type="PROSITE" id="PS00108">
    <property type="entry name" value="PROTEIN_KINASE_ST"/>
    <property type="match status" value="1"/>
</dbReference>
<feature type="compositionally biased region" description="Polar residues" evidence="11">
    <location>
        <begin position="168"/>
        <end position="177"/>
    </location>
</feature>
<feature type="binding site" evidence="8">
    <location>
        <begin position="501"/>
        <end position="502"/>
    </location>
    <ligand>
        <name>ATP</name>
        <dbReference type="ChEBI" id="CHEBI:30616"/>
    </ligand>
</feature>
<dbReference type="AlphaFoldDB" id="A0AA36I357"/>
<feature type="domain" description="Protein kinase" evidence="12">
    <location>
        <begin position="372"/>
        <end position="626"/>
    </location>
</feature>
<accession>A0AA36I357</accession>
<dbReference type="InterPro" id="IPR030616">
    <property type="entry name" value="Aur-like"/>
</dbReference>
<keyword evidence="2" id="KW-0723">Serine/threonine-protein kinase</keyword>
<comment type="caution">
    <text evidence="13">The sequence shown here is derived from an EMBL/GenBank/DDBJ whole genome shotgun (WGS) entry which is preliminary data.</text>
</comment>
<feature type="compositionally biased region" description="Low complexity" evidence="11">
    <location>
        <begin position="229"/>
        <end position="240"/>
    </location>
</feature>
<dbReference type="Gene3D" id="1.10.510.10">
    <property type="entry name" value="Transferase(Phosphotransferase) domain 1"/>
    <property type="match status" value="1"/>
</dbReference>
<keyword evidence="6 8" id="KW-0067">ATP-binding</keyword>
<dbReference type="InterPro" id="IPR000719">
    <property type="entry name" value="Prot_kinase_dom"/>
</dbReference>
<feature type="region of interest" description="Disordered" evidence="11">
    <location>
        <begin position="1"/>
        <end position="86"/>
    </location>
</feature>
<feature type="compositionally biased region" description="Low complexity" evidence="11">
    <location>
        <begin position="101"/>
        <end position="122"/>
    </location>
</feature>
<evidence type="ECO:0000256" key="2">
    <source>
        <dbReference type="ARBA" id="ARBA00022527"/>
    </source>
</evidence>
<feature type="region of interest" description="Disordered" evidence="11">
    <location>
        <begin position="98"/>
        <end position="147"/>
    </location>
</feature>
<evidence type="ECO:0000256" key="11">
    <source>
        <dbReference type="SAM" id="MobiDB-lite"/>
    </source>
</evidence>
<sequence length="774" mass="84903">MLFVHQAPRMWQDQKGATTALRASDRPSRKRTTSATHGRRPSSAVGGEPRRSERSRPGSASSSNGRFVGSVLRTSSPPGSARSQTPVLVASDGGQMHFKISSNRASPNRPRTPSRRTPSSTSKDGKEVPSQRPESANDGAQKGNGSLTTVISSALDYKRFLDRRKQMIQQQVESAQQADRGDGEAPEEDATRSPAVGWNARPAGPVKGNHAVAVAQAVPVTSNAMKRPTSSGATTATSKGSGDDSQPEDSGTPTSARSSNTTHLLRRVCVMPEKQRAQTPQARPSPSAGAGDSVGRIRTSLPAGGAHQACRSLGQNEQKGEILGGFSKEVTETGEVSGRKQRDSFDALLKDDMSDGRPSTSTTLSGSSLDDYIVGKQIGQGAYATVAFGLHKETSKKVAIKIYEKYKLLDPQRRKSVRCEIRLMERLRHPNIVEFHEALDTPKQIYLIMDFVSGGSLHHFLKKRPNRRTDDPLAKRLFFQVCQGIKYLHDRHIVHRDVKLENLLLDDQGTVKIIDFGFSTIVPPGKKLKVFCGTPSYMAPEIVARKEYTGFCADIWAMGVLLYALLCGSFPFRGQNDRDLYRKIVRGVFHIPDFVGDGAKLLVQKALTTDMVRRVTVDDLMADQWLSAQREEGQSKVTYQPNSSTSSSLTTAVPSTGQSARESSGDSPRSRTYATPPPAPAVPEEKREHRDPSREAEKTAEASVTRMGTAVSQADATITDERYNRRVEEEAISKLERLGYPREEIVRQLKDPSSHLCKLYHRFLKALTAWDSKK</sequence>
<dbReference type="Pfam" id="PF00069">
    <property type="entry name" value="Pkinase"/>
    <property type="match status" value="1"/>
</dbReference>
<dbReference type="PROSITE" id="PS50011">
    <property type="entry name" value="PROTEIN_KINASE_DOM"/>
    <property type="match status" value="1"/>
</dbReference>
<feature type="compositionally biased region" description="Basic and acidic residues" evidence="11">
    <location>
        <begin position="683"/>
        <end position="700"/>
    </location>
</feature>
<feature type="compositionally biased region" description="Polar residues" evidence="11">
    <location>
        <begin position="248"/>
        <end position="263"/>
    </location>
</feature>
<dbReference type="SMART" id="SM00220">
    <property type="entry name" value="S_TKc"/>
    <property type="match status" value="1"/>
</dbReference>
<name>A0AA36I357_9DINO</name>
<evidence type="ECO:0000256" key="8">
    <source>
        <dbReference type="PIRSR" id="PIRSR630616-2"/>
    </source>
</evidence>
<dbReference type="GO" id="GO:0004674">
    <property type="term" value="F:protein serine/threonine kinase activity"/>
    <property type="evidence" value="ECO:0007669"/>
    <property type="project" value="UniProtKB-KW"/>
</dbReference>
<feature type="binding site" evidence="8">
    <location>
        <position position="515"/>
    </location>
    <ligand>
        <name>ATP</name>
        <dbReference type="ChEBI" id="CHEBI:30616"/>
    </ligand>
</feature>
<feature type="region of interest" description="Disordered" evidence="11">
    <location>
        <begin position="631"/>
        <end position="717"/>
    </location>
</feature>
<feature type="compositionally biased region" description="Basic and acidic residues" evidence="11">
    <location>
        <begin position="337"/>
        <end position="355"/>
    </location>
</feature>
<dbReference type="FunFam" id="1.10.510.10:FF:000571">
    <property type="entry name" value="Maternal embryonic leucine zipper kinase"/>
    <property type="match status" value="1"/>
</dbReference>
<feature type="compositionally biased region" description="Low complexity" evidence="11">
    <location>
        <begin position="57"/>
        <end position="66"/>
    </location>
</feature>
<dbReference type="EMBL" id="CAUJNA010000686">
    <property type="protein sequence ID" value="CAJ1380157.1"/>
    <property type="molecule type" value="Genomic_DNA"/>
</dbReference>
<evidence type="ECO:0000256" key="6">
    <source>
        <dbReference type="ARBA" id="ARBA00022840"/>
    </source>
</evidence>
<dbReference type="Proteomes" id="UP001178507">
    <property type="component" value="Unassembled WGS sequence"/>
</dbReference>
<dbReference type="FunFam" id="3.30.200.20:FF:000042">
    <property type="entry name" value="Aurora kinase A"/>
    <property type="match status" value="1"/>
</dbReference>
<evidence type="ECO:0000313" key="13">
    <source>
        <dbReference type="EMBL" id="CAJ1380157.1"/>
    </source>
</evidence>
<feature type="compositionally biased region" description="Polar residues" evidence="11">
    <location>
        <begin position="72"/>
        <end position="86"/>
    </location>
</feature>
<reference evidence="13" key="1">
    <citation type="submission" date="2023-08" db="EMBL/GenBank/DDBJ databases">
        <authorList>
            <person name="Chen Y."/>
            <person name="Shah S."/>
            <person name="Dougan E. K."/>
            <person name="Thang M."/>
            <person name="Chan C."/>
        </authorList>
    </citation>
    <scope>NUCLEOTIDE SEQUENCE</scope>
</reference>
<feature type="compositionally biased region" description="Polar residues" evidence="11">
    <location>
        <begin position="635"/>
        <end position="666"/>
    </location>
</feature>
<comment type="subunit">
    <text evidence="1">Monomer.</text>
</comment>
<evidence type="ECO:0000256" key="4">
    <source>
        <dbReference type="ARBA" id="ARBA00022741"/>
    </source>
</evidence>
<evidence type="ECO:0000256" key="3">
    <source>
        <dbReference type="ARBA" id="ARBA00022679"/>
    </source>
</evidence>
<dbReference type="PROSITE" id="PS00107">
    <property type="entry name" value="PROTEIN_KINASE_ATP"/>
    <property type="match status" value="1"/>
</dbReference>
<evidence type="ECO:0000256" key="1">
    <source>
        <dbReference type="ARBA" id="ARBA00011245"/>
    </source>
</evidence>
<keyword evidence="3" id="KW-0808">Transferase</keyword>
<evidence type="ECO:0000256" key="7">
    <source>
        <dbReference type="PIRSR" id="PIRSR630616-1"/>
    </source>
</evidence>
<evidence type="ECO:0000256" key="9">
    <source>
        <dbReference type="PIRSR" id="PIRSR630616-3"/>
    </source>
</evidence>
<feature type="active site" description="Proton acceptor" evidence="7">
    <location>
        <position position="497"/>
    </location>
</feature>
<keyword evidence="14" id="KW-1185">Reference proteome</keyword>
<dbReference type="PANTHER" id="PTHR24350">
    <property type="entry name" value="SERINE/THREONINE-PROTEIN KINASE IAL-RELATED"/>
    <property type="match status" value="1"/>
</dbReference>
<feature type="region of interest" description="Disordered" evidence="11">
    <location>
        <begin position="219"/>
        <end position="365"/>
    </location>
</feature>
<gene>
    <name evidence="13" type="ORF">EVOR1521_LOCUS8170</name>
</gene>
<keyword evidence="4 8" id="KW-0547">Nucleotide-binding</keyword>
<dbReference type="InterPro" id="IPR017441">
    <property type="entry name" value="Protein_kinase_ATP_BS"/>
</dbReference>
<feature type="region of interest" description="Disordered" evidence="11">
    <location>
        <begin position="168"/>
        <end position="204"/>
    </location>
</feature>
<dbReference type="InterPro" id="IPR011009">
    <property type="entry name" value="Kinase-like_dom_sf"/>
</dbReference>
<organism evidence="13 14">
    <name type="scientific">Effrenium voratum</name>
    <dbReference type="NCBI Taxonomy" id="2562239"/>
    <lineage>
        <taxon>Eukaryota</taxon>
        <taxon>Sar</taxon>
        <taxon>Alveolata</taxon>
        <taxon>Dinophyceae</taxon>
        <taxon>Suessiales</taxon>
        <taxon>Symbiodiniaceae</taxon>
        <taxon>Effrenium</taxon>
    </lineage>
</organism>
<feature type="cross-link" description="Glycyl lysine isopeptide (Lys-Gly) (interchain with G-Cter in SUMO2)" evidence="9">
    <location>
        <position position="499"/>
    </location>
</feature>
<dbReference type="CDD" id="cd14003">
    <property type="entry name" value="STKc_AMPK-like"/>
    <property type="match status" value="1"/>
</dbReference>
<dbReference type="SUPFAM" id="SSF56112">
    <property type="entry name" value="Protein kinase-like (PK-like)"/>
    <property type="match status" value="1"/>
</dbReference>
<proteinExistence type="predicted"/>
<dbReference type="InterPro" id="IPR008271">
    <property type="entry name" value="Ser/Thr_kinase_AS"/>
</dbReference>
<keyword evidence="5" id="KW-0418">Kinase</keyword>